<evidence type="ECO:0000259" key="5">
    <source>
        <dbReference type="PROSITE" id="PS51781"/>
    </source>
</evidence>
<dbReference type="PANTHER" id="PTHR38107:SF3">
    <property type="entry name" value="LYSOZYME RRRD-RELATED"/>
    <property type="match status" value="1"/>
</dbReference>
<name>A0ABT8JFQ3_9BACL</name>
<comment type="similarity">
    <text evidence="4">Belongs to the glycosyl hydrolase 24 family.</text>
</comment>
<dbReference type="InterPro" id="IPR003646">
    <property type="entry name" value="SH3-like_bac-type"/>
</dbReference>
<comment type="caution">
    <text evidence="6">The sequence shown here is derived from an EMBL/GenBank/DDBJ whole genome shotgun (WGS) entry which is preliminary data.</text>
</comment>
<dbReference type="Gene3D" id="2.30.30.40">
    <property type="entry name" value="SH3 Domains"/>
    <property type="match status" value="1"/>
</dbReference>
<evidence type="ECO:0000256" key="2">
    <source>
        <dbReference type="ARBA" id="ARBA00022638"/>
    </source>
</evidence>
<organism evidence="6 7">
    <name type="scientific">Paenibacillus vandeheii</name>
    <dbReference type="NCBI Taxonomy" id="3035917"/>
    <lineage>
        <taxon>Bacteria</taxon>
        <taxon>Bacillati</taxon>
        <taxon>Bacillota</taxon>
        <taxon>Bacilli</taxon>
        <taxon>Bacillales</taxon>
        <taxon>Paenibacillaceae</taxon>
        <taxon>Paenibacillus</taxon>
    </lineage>
</organism>
<dbReference type="EMBL" id="JAROCD010000011">
    <property type="protein sequence ID" value="MDN4603936.1"/>
    <property type="molecule type" value="Genomic_DNA"/>
</dbReference>
<dbReference type="InterPro" id="IPR002196">
    <property type="entry name" value="Glyco_hydro_24"/>
</dbReference>
<dbReference type="CDD" id="cd00737">
    <property type="entry name" value="lyz_endolysin_autolysin"/>
    <property type="match status" value="1"/>
</dbReference>
<dbReference type="Pfam" id="PF00959">
    <property type="entry name" value="Phage_lysozyme"/>
    <property type="match status" value="1"/>
</dbReference>
<keyword evidence="4" id="KW-0378">Hydrolase</keyword>
<gene>
    <name evidence="6" type="ORF">P5G61_22025</name>
</gene>
<feature type="domain" description="SH3b" evidence="5">
    <location>
        <begin position="134"/>
        <end position="198"/>
    </location>
</feature>
<dbReference type="InterPro" id="IPR023347">
    <property type="entry name" value="Lysozyme_dom_sf"/>
</dbReference>
<dbReference type="Pfam" id="PF08239">
    <property type="entry name" value="SH3_3"/>
    <property type="match status" value="1"/>
</dbReference>
<dbReference type="SUPFAM" id="SSF53955">
    <property type="entry name" value="Lysozyme-like"/>
    <property type="match status" value="1"/>
</dbReference>
<evidence type="ECO:0000256" key="4">
    <source>
        <dbReference type="RuleBase" id="RU003788"/>
    </source>
</evidence>
<sequence length="198" mass="22290">MGYGHTRNVKVGQTVTKEKAEKLLLADLVEFEREVNSYVKQSITQSMYEALVSFTFNVGADNFSKSALLKYLNKGDYEKAYQELPLWNKSKGIVLRGLINRRLKEANLFKMDGLNVSANKGQSETGKTTSKIKSVGQIIVDGVKNYTYIYEKTSDTSKQLGKANKGDQFDIAGSVTGWYEIIYEGERAYIKSKYCSKV</sequence>
<keyword evidence="3" id="KW-1035">Host cytoplasm</keyword>
<proteinExistence type="inferred from homology"/>
<keyword evidence="1 4" id="KW-0929">Antimicrobial</keyword>
<dbReference type="PROSITE" id="PS51781">
    <property type="entry name" value="SH3B"/>
    <property type="match status" value="1"/>
</dbReference>
<comment type="catalytic activity">
    <reaction evidence="4">
        <text>Hydrolysis of (1-&gt;4)-beta-linkages between N-acetylmuramic acid and N-acetyl-D-glucosamine residues in a peptidoglycan and between N-acetyl-D-glucosamine residues in chitodextrins.</text>
        <dbReference type="EC" id="3.2.1.17"/>
    </reaction>
</comment>
<dbReference type="InterPro" id="IPR033907">
    <property type="entry name" value="Endolysin_autolysin"/>
</dbReference>
<dbReference type="Proteomes" id="UP001174205">
    <property type="component" value="Unassembled WGS sequence"/>
</dbReference>
<evidence type="ECO:0000256" key="3">
    <source>
        <dbReference type="ARBA" id="ARBA00023200"/>
    </source>
</evidence>
<evidence type="ECO:0000313" key="7">
    <source>
        <dbReference type="Proteomes" id="UP001174205"/>
    </source>
</evidence>
<reference evidence="6" key="1">
    <citation type="submission" date="2023-03" db="EMBL/GenBank/DDBJ databases">
        <title>MT1 and MT2 Draft Genomes of Novel Species.</title>
        <authorList>
            <person name="Venkateswaran K."/>
        </authorList>
    </citation>
    <scope>NUCLEOTIDE SEQUENCE</scope>
    <source>
        <strain evidence="6">F6_3S_P_1C</strain>
    </source>
</reference>
<dbReference type="Gene3D" id="1.10.530.40">
    <property type="match status" value="1"/>
</dbReference>
<evidence type="ECO:0000313" key="6">
    <source>
        <dbReference type="EMBL" id="MDN4603936.1"/>
    </source>
</evidence>
<keyword evidence="7" id="KW-1185">Reference proteome</keyword>
<keyword evidence="4" id="KW-0326">Glycosidase</keyword>
<protein>
    <recommendedName>
        <fullName evidence="4">Lysozyme</fullName>
        <ecNumber evidence="4">3.2.1.17</ecNumber>
    </recommendedName>
</protein>
<dbReference type="PANTHER" id="PTHR38107">
    <property type="match status" value="1"/>
</dbReference>
<evidence type="ECO:0000256" key="1">
    <source>
        <dbReference type="ARBA" id="ARBA00022529"/>
    </source>
</evidence>
<accession>A0ABT8JFQ3</accession>
<dbReference type="InterPro" id="IPR023346">
    <property type="entry name" value="Lysozyme-like_dom_sf"/>
</dbReference>
<dbReference type="EC" id="3.2.1.17" evidence="4"/>
<keyword evidence="2 4" id="KW-0081">Bacteriolytic enzyme</keyword>
<dbReference type="InterPro" id="IPR051018">
    <property type="entry name" value="Bacteriophage_GH24"/>
</dbReference>